<sequence length="162" mass="18680">MEFRRIRFRPSKHLPAVFTLLLLPASSSSFADELFIPESNTALNLQADNAFFVDSAFGMDNAALYEAAENLRNNSMGTVQRQLNYQWLQMHTNPDEFKPTTGGKALNEILKMGWKTYREQNKRSKQSSLMRYTTGHGKIGKAMDYDVRLSDDKFKVSFEYEF</sequence>
<dbReference type="RefSeq" id="WP_221192116.1">
    <property type="nucleotide sequence ID" value="NZ_JACHWZ010000022.1"/>
</dbReference>
<comment type="caution">
    <text evidence="2">The sequence shown here is derived from an EMBL/GenBank/DDBJ whole genome shotgun (WGS) entry which is preliminary data.</text>
</comment>
<organism evidence="2 3">
    <name type="scientific">Microbulbifer rhizosphaerae</name>
    <dbReference type="NCBI Taxonomy" id="1562603"/>
    <lineage>
        <taxon>Bacteria</taxon>
        <taxon>Pseudomonadati</taxon>
        <taxon>Pseudomonadota</taxon>
        <taxon>Gammaproteobacteria</taxon>
        <taxon>Cellvibrionales</taxon>
        <taxon>Microbulbiferaceae</taxon>
        <taxon>Microbulbifer</taxon>
    </lineage>
</organism>
<name>A0A7W4ZC13_9GAMM</name>
<evidence type="ECO:0000313" key="3">
    <source>
        <dbReference type="Proteomes" id="UP000535937"/>
    </source>
</evidence>
<feature type="chain" id="PRO_5031083474" evidence="1">
    <location>
        <begin position="32"/>
        <end position="162"/>
    </location>
</feature>
<accession>A0A7W4ZC13</accession>
<protein>
    <submittedName>
        <fullName evidence="2">Uncharacterized protein</fullName>
    </submittedName>
</protein>
<gene>
    <name evidence="2" type="ORF">FHS09_003835</name>
</gene>
<dbReference type="AlphaFoldDB" id="A0A7W4ZC13"/>
<evidence type="ECO:0000313" key="2">
    <source>
        <dbReference type="EMBL" id="MBB3062984.1"/>
    </source>
</evidence>
<keyword evidence="1" id="KW-0732">Signal</keyword>
<proteinExistence type="predicted"/>
<reference evidence="2 3" key="1">
    <citation type="submission" date="2020-08" db="EMBL/GenBank/DDBJ databases">
        <title>Genomic Encyclopedia of Type Strains, Phase III (KMG-III): the genomes of soil and plant-associated and newly described type strains.</title>
        <authorList>
            <person name="Whitman W."/>
        </authorList>
    </citation>
    <scope>NUCLEOTIDE SEQUENCE [LARGE SCALE GENOMIC DNA]</scope>
    <source>
        <strain evidence="2 3">CECT 8799</strain>
    </source>
</reference>
<dbReference type="EMBL" id="JACHWZ010000022">
    <property type="protein sequence ID" value="MBB3062984.1"/>
    <property type="molecule type" value="Genomic_DNA"/>
</dbReference>
<evidence type="ECO:0000256" key="1">
    <source>
        <dbReference type="SAM" id="SignalP"/>
    </source>
</evidence>
<feature type="signal peptide" evidence="1">
    <location>
        <begin position="1"/>
        <end position="31"/>
    </location>
</feature>
<dbReference type="Proteomes" id="UP000535937">
    <property type="component" value="Unassembled WGS sequence"/>
</dbReference>
<keyword evidence="3" id="KW-1185">Reference proteome</keyword>